<dbReference type="Pfam" id="PF07732">
    <property type="entry name" value="Cu-oxidase_3"/>
    <property type="match status" value="1"/>
</dbReference>
<reference evidence="12" key="1">
    <citation type="submission" date="2023-06" db="EMBL/GenBank/DDBJ databases">
        <title>Conoideocrella luteorostrata (Hypocreales: Clavicipitaceae), a potential biocontrol fungus for elongate hemlock scale in United States Christmas tree production areas.</title>
        <authorList>
            <person name="Barrett H."/>
            <person name="Lovett B."/>
            <person name="Macias A.M."/>
            <person name="Stajich J.E."/>
            <person name="Kasson M.T."/>
        </authorList>
    </citation>
    <scope>NUCLEOTIDE SEQUENCE</scope>
    <source>
        <strain evidence="12">ARSEF 14590</strain>
    </source>
</reference>
<dbReference type="PANTHER" id="PTHR11709:SF488">
    <property type="entry name" value="LACCASE-RELATED"/>
    <property type="match status" value="1"/>
</dbReference>
<dbReference type="InterPro" id="IPR045087">
    <property type="entry name" value="Cu-oxidase_fam"/>
</dbReference>
<dbReference type="CDD" id="cd13898">
    <property type="entry name" value="CuRO_3_Abr2_like"/>
    <property type="match status" value="1"/>
</dbReference>
<evidence type="ECO:0000256" key="3">
    <source>
        <dbReference type="ARBA" id="ARBA00022729"/>
    </source>
</evidence>
<keyword evidence="2" id="KW-0479">Metal-binding</keyword>
<evidence type="ECO:0000259" key="9">
    <source>
        <dbReference type="Pfam" id="PF00394"/>
    </source>
</evidence>
<dbReference type="InterPro" id="IPR011706">
    <property type="entry name" value="Cu-oxidase_C"/>
</dbReference>
<dbReference type="CDD" id="cd13850">
    <property type="entry name" value="CuRO_1_Abr2_like"/>
    <property type="match status" value="1"/>
</dbReference>
<evidence type="ECO:0000259" key="11">
    <source>
        <dbReference type="Pfam" id="PF07732"/>
    </source>
</evidence>
<organism evidence="12 13">
    <name type="scientific">Conoideocrella luteorostrata</name>
    <dbReference type="NCBI Taxonomy" id="1105319"/>
    <lineage>
        <taxon>Eukaryota</taxon>
        <taxon>Fungi</taxon>
        <taxon>Dikarya</taxon>
        <taxon>Ascomycota</taxon>
        <taxon>Pezizomycotina</taxon>
        <taxon>Sordariomycetes</taxon>
        <taxon>Hypocreomycetidae</taxon>
        <taxon>Hypocreales</taxon>
        <taxon>Clavicipitaceae</taxon>
        <taxon>Conoideocrella</taxon>
    </lineage>
</organism>
<gene>
    <name evidence="12" type="ORF">QQS21_005495</name>
</gene>
<keyword evidence="3 8" id="KW-0732">Signal</keyword>
<feature type="chain" id="PRO_5042591750" description="Laccase" evidence="8">
    <location>
        <begin position="19"/>
        <end position="608"/>
    </location>
</feature>
<dbReference type="InterPro" id="IPR011707">
    <property type="entry name" value="Cu-oxidase-like_N"/>
</dbReference>
<comment type="caution">
    <text evidence="12">The sequence shown here is derived from an EMBL/GenBank/DDBJ whole genome shotgun (WGS) entry which is preliminary data.</text>
</comment>
<evidence type="ECO:0000256" key="6">
    <source>
        <dbReference type="ARBA" id="ARBA00023008"/>
    </source>
</evidence>
<keyword evidence="4" id="KW-0677">Repeat</keyword>
<feature type="signal peptide" evidence="8">
    <location>
        <begin position="1"/>
        <end position="18"/>
    </location>
</feature>
<keyword evidence="13" id="KW-1185">Reference proteome</keyword>
<keyword evidence="5" id="KW-0560">Oxidoreductase</keyword>
<dbReference type="Pfam" id="PF07731">
    <property type="entry name" value="Cu-oxidase_2"/>
    <property type="match status" value="1"/>
</dbReference>
<dbReference type="EMBL" id="JASWJB010000092">
    <property type="protein sequence ID" value="KAK2599029.1"/>
    <property type="molecule type" value="Genomic_DNA"/>
</dbReference>
<dbReference type="SUPFAM" id="SSF49503">
    <property type="entry name" value="Cupredoxins"/>
    <property type="match status" value="3"/>
</dbReference>
<dbReference type="GO" id="GO:0005507">
    <property type="term" value="F:copper ion binding"/>
    <property type="evidence" value="ECO:0007669"/>
    <property type="project" value="InterPro"/>
</dbReference>
<dbReference type="PANTHER" id="PTHR11709">
    <property type="entry name" value="MULTI-COPPER OXIDASE"/>
    <property type="match status" value="1"/>
</dbReference>
<dbReference type="Pfam" id="PF00394">
    <property type="entry name" value="Cu-oxidase"/>
    <property type="match status" value="1"/>
</dbReference>
<name>A0AAJ0FUE6_9HYPO</name>
<evidence type="ECO:0000256" key="1">
    <source>
        <dbReference type="ARBA" id="ARBA00010609"/>
    </source>
</evidence>
<feature type="domain" description="Plastocyanin-like" evidence="9">
    <location>
        <begin position="318"/>
        <end position="374"/>
    </location>
</feature>
<dbReference type="Proteomes" id="UP001251528">
    <property type="component" value="Unassembled WGS sequence"/>
</dbReference>
<evidence type="ECO:0000313" key="13">
    <source>
        <dbReference type="Proteomes" id="UP001251528"/>
    </source>
</evidence>
<evidence type="ECO:0000256" key="7">
    <source>
        <dbReference type="ARBA" id="ARBA00023180"/>
    </source>
</evidence>
<dbReference type="InterPro" id="IPR008972">
    <property type="entry name" value="Cupredoxin"/>
</dbReference>
<evidence type="ECO:0000256" key="8">
    <source>
        <dbReference type="SAM" id="SignalP"/>
    </source>
</evidence>
<comment type="similarity">
    <text evidence="1">Belongs to the multicopper oxidase family.</text>
</comment>
<dbReference type="PROSITE" id="PS00079">
    <property type="entry name" value="MULTICOPPER_OXIDASE1"/>
    <property type="match status" value="1"/>
</dbReference>
<feature type="domain" description="Plastocyanin-like" evidence="11">
    <location>
        <begin position="40"/>
        <end position="153"/>
    </location>
</feature>
<dbReference type="PROSITE" id="PS00080">
    <property type="entry name" value="MULTICOPPER_OXIDASE2"/>
    <property type="match status" value="1"/>
</dbReference>
<keyword evidence="7" id="KW-0325">Glycoprotein</keyword>
<evidence type="ECO:0008006" key="14">
    <source>
        <dbReference type="Google" id="ProtNLM"/>
    </source>
</evidence>
<accession>A0AAJ0FUE6</accession>
<evidence type="ECO:0000259" key="10">
    <source>
        <dbReference type="Pfam" id="PF07731"/>
    </source>
</evidence>
<sequence length="608" mass="67485">MLTTYLFVALVYALGAWALPNPSAIAAAGKGPKVFNFIVSWKPHAPDGVSRNMLLVNDRSPGPVIEVEQDDWVVVHVQNTSPYNTSVHFHGIEMENTPWSDGVPGVTQRPIEPGRNFTYKFQALQYGSYWYHSHAKGQIEDGLYGPIVIHPRSDTPKPFHMISKDRKSIQAMERAERAVHPLVLYDYMHITSEEKWDITPKAGVEIPCYDSILFNGKGRVRCLPEDEMMSHLSPVQKRDLDLVPGQKLTDKGCLPAIVMAAFGGDSTKYNASAMPKGIFEGCKETKGSTEVVKAQPPSANPWVAIDIVGSINFMNGIVAIDGHDMWVYAMDGAYIEPQKVQAISVFNGDRFSVLVNTKRAGKFQIRCHASTAPQMIIGNAILEVPGSTAGGTAPRQWIDIIGNPLSKDVVFFNQKIAHPYPPQPIPRKADALHVLNMRLNGASYAWAMNSTALDPHELDNEVPPILFDPSITVAKHDNVTIATKNGTWVDLVFYSSVYPMPPHPIHKHGVKMFKIGSGSGPFKWKSVDDAMEEIPESFNLVNPPRRDTFVSLPSATEVNWIVVRYHVRNPGAWLLHCHISNHMMGGMTMVILDGLDAWPKIPPEYLNY</sequence>
<dbReference type="InterPro" id="IPR002355">
    <property type="entry name" value="Cu_oxidase_Cu_BS"/>
</dbReference>
<dbReference type="GO" id="GO:0016491">
    <property type="term" value="F:oxidoreductase activity"/>
    <property type="evidence" value="ECO:0007669"/>
    <property type="project" value="UniProtKB-KW"/>
</dbReference>
<evidence type="ECO:0000256" key="2">
    <source>
        <dbReference type="ARBA" id="ARBA00022723"/>
    </source>
</evidence>
<dbReference type="CDD" id="cd13876">
    <property type="entry name" value="CuRO_2_Abr2_like"/>
    <property type="match status" value="1"/>
</dbReference>
<evidence type="ECO:0000256" key="5">
    <source>
        <dbReference type="ARBA" id="ARBA00023002"/>
    </source>
</evidence>
<protein>
    <recommendedName>
        <fullName evidence="14">Laccase</fullName>
    </recommendedName>
</protein>
<dbReference type="InterPro" id="IPR033138">
    <property type="entry name" value="Cu_oxidase_CS"/>
</dbReference>
<evidence type="ECO:0000313" key="12">
    <source>
        <dbReference type="EMBL" id="KAK2599029.1"/>
    </source>
</evidence>
<proteinExistence type="inferred from homology"/>
<keyword evidence="6" id="KW-0186">Copper</keyword>
<dbReference type="InterPro" id="IPR001117">
    <property type="entry name" value="Cu-oxidase_2nd"/>
</dbReference>
<evidence type="ECO:0000256" key="4">
    <source>
        <dbReference type="ARBA" id="ARBA00022737"/>
    </source>
</evidence>
<feature type="domain" description="Plastocyanin-like" evidence="10">
    <location>
        <begin position="476"/>
        <end position="592"/>
    </location>
</feature>
<dbReference type="Gene3D" id="2.60.40.420">
    <property type="entry name" value="Cupredoxins - blue copper proteins"/>
    <property type="match status" value="3"/>
</dbReference>
<dbReference type="AlphaFoldDB" id="A0AAJ0FUE6"/>